<dbReference type="SUPFAM" id="SSF81383">
    <property type="entry name" value="F-box domain"/>
    <property type="match status" value="1"/>
</dbReference>
<dbReference type="EMBL" id="JANIEX010001295">
    <property type="protein sequence ID" value="KAJ3559570.1"/>
    <property type="molecule type" value="Genomic_DNA"/>
</dbReference>
<evidence type="ECO:0000313" key="1">
    <source>
        <dbReference type="EMBL" id="KAJ3559570.1"/>
    </source>
</evidence>
<dbReference type="AlphaFoldDB" id="A0AAD5YKL6"/>
<name>A0AAD5YKL6_9AGAR</name>
<gene>
    <name evidence="1" type="ORF">NP233_g11232</name>
</gene>
<dbReference type="InterPro" id="IPR036047">
    <property type="entry name" value="F-box-like_dom_sf"/>
</dbReference>
<dbReference type="Proteomes" id="UP001213000">
    <property type="component" value="Unassembled WGS sequence"/>
</dbReference>
<proteinExistence type="predicted"/>
<organism evidence="1 2">
    <name type="scientific">Leucocoprinus birnbaumii</name>
    <dbReference type="NCBI Taxonomy" id="56174"/>
    <lineage>
        <taxon>Eukaryota</taxon>
        <taxon>Fungi</taxon>
        <taxon>Dikarya</taxon>
        <taxon>Basidiomycota</taxon>
        <taxon>Agaricomycotina</taxon>
        <taxon>Agaricomycetes</taxon>
        <taxon>Agaricomycetidae</taxon>
        <taxon>Agaricales</taxon>
        <taxon>Agaricineae</taxon>
        <taxon>Agaricaceae</taxon>
        <taxon>Leucocoprinus</taxon>
    </lineage>
</organism>
<comment type="caution">
    <text evidence="1">The sequence shown here is derived from an EMBL/GenBank/DDBJ whole genome shotgun (WGS) entry which is preliminary data.</text>
</comment>
<sequence length="658" mass="76261">MPSLFDSLKHLLSSFITGTAYEEYSRQYPSCFFLRVPLLVYLDHVFPCLAVEDVICLRRVNKAFYLITHEPSIWLRFLSRMNHHPVIYLRPTFDYTNPDTYYEAEQLVTRTISLDDNWRDSNSKVITRMLFETHYEVLEMSLLPGGKYMIASVKDKSSYRYYLMLYILDHPSGPAAIARIPTHAKTFHLQTRYMKYNGTWGIVITCTRRRFANGGPLNINLSELSHEHPVDVPPYFTEVLVYFTSMEVLEEISDPNLVWGSPEHIQKVQAHPGGPFRLCTTLEVAEGEIQDIATFDNDGTPWIAVVTRDTYISFFSCGPQRQIILKCADHPGFWAQTIKGILPLPKQKQILVVRQCIELENEEWAIELYDFPTEHAIQTPTHYIIVRSDLPPDSLLKVRISEPLFFEPSPNFPKLQTQPLPPLSIYFESRNPYGLMHYSLWPMYEPTADGGVKYIPKYIVDPTPPANGTTPEWAYERDVARTHYAHQTCHVTDPQVVHILPGNYRAVYYTTSEDDRRASPSIMRLRRYHSPETQKIEYPVRPEDNSSAFMRTERPYLPSGLYGTIDIKPQDDDVFSKGVNAVAWDESIGRICIAVEGELGIRILDMAMNVEPDNRFAGWKQQMSQEIVEQDCWHTKDCIHSRSIPGWWEHWFGSRRRQ</sequence>
<protein>
    <recommendedName>
        <fullName evidence="3">F-box domain-containing protein</fullName>
    </recommendedName>
</protein>
<evidence type="ECO:0008006" key="3">
    <source>
        <dbReference type="Google" id="ProtNLM"/>
    </source>
</evidence>
<keyword evidence="2" id="KW-1185">Reference proteome</keyword>
<evidence type="ECO:0000313" key="2">
    <source>
        <dbReference type="Proteomes" id="UP001213000"/>
    </source>
</evidence>
<accession>A0AAD5YKL6</accession>
<reference evidence="1" key="1">
    <citation type="submission" date="2022-07" db="EMBL/GenBank/DDBJ databases">
        <title>Genome Sequence of Leucocoprinus birnbaumii.</title>
        <authorList>
            <person name="Buettner E."/>
        </authorList>
    </citation>
    <scope>NUCLEOTIDE SEQUENCE</scope>
    <source>
        <strain evidence="1">VT141</strain>
    </source>
</reference>